<dbReference type="Pfam" id="PF00293">
    <property type="entry name" value="NUDIX"/>
    <property type="match status" value="1"/>
</dbReference>
<feature type="region of interest" description="Disordered" evidence="1">
    <location>
        <begin position="290"/>
        <end position="328"/>
    </location>
</feature>
<dbReference type="CDD" id="cd03426">
    <property type="entry name" value="NUDIX_CoAse_Nudt7"/>
    <property type="match status" value="1"/>
</dbReference>
<organism evidence="3 4">
    <name type="scientific">Tilletiopsis washingtonensis</name>
    <dbReference type="NCBI Taxonomy" id="58919"/>
    <lineage>
        <taxon>Eukaryota</taxon>
        <taxon>Fungi</taxon>
        <taxon>Dikarya</taxon>
        <taxon>Basidiomycota</taxon>
        <taxon>Ustilaginomycotina</taxon>
        <taxon>Exobasidiomycetes</taxon>
        <taxon>Entylomatales</taxon>
        <taxon>Entylomatales incertae sedis</taxon>
        <taxon>Tilletiopsis</taxon>
    </lineage>
</organism>
<keyword evidence="4" id="KW-1185">Reference proteome</keyword>
<evidence type="ECO:0000256" key="1">
    <source>
        <dbReference type="SAM" id="MobiDB-lite"/>
    </source>
</evidence>
<dbReference type="Proteomes" id="UP000245946">
    <property type="component" value="Unassembled WGS sequence"/>
</dbReference>
<dbReference type="Gene3D" id="3.90.79.10">
    <property type="entry name" value="Nucleoside Triphosphate Pyrophosphohydrolase"/>
    <property type="match status" value="1"/>
</dbReference>
<feature type="compositionally biased region" description="Basic and acidic residues" evidence="1">
    <location>
        <begin position="290"/>
        <end position="312"/>
    </location>
</feature>
<gene>
    <name evidence="3" type="ORF">FA09DRAFT_345499</name>
</gene>
<dbReference type="PANTHER" id="PTHR12992">
    <property type="entry name" value="NUDIX HYDROLASE"/>
    <property type="match status" value="1"/>
</dbReference>
<dbReference type="InterPro" id="IPR015797">
    <property type="entry name" value="NUDIX_hydrolase-like_dom_sf"/>
</dbReference>
<dbReference type="PANTHER" id="PTHR12992:SF45">
    <property type="entry name" value="NUDIX HYDROLASE DOMAIN-CONTAINING PROTEIN"/>
    <property type="match status" value="1"/>
</dbReference>
<dbReference type="STRING" id="58919.A0A316ZES5"/>
<accession>A0A316ZES5</accession>
<dbReference type="AlphaFoldDB" id="A0A316ZES5"/>
<dbReference type="SUPFAM" id="SSF55811">
    <property type="entry name" value="Nudix"/>
    <property type="match status" value="1"/>
</dbReference>
<dbReference type="EMBL" id="KZ819288">
    <property type="protein sequence ID" value="PWN99422.1"/>
    <property type="molecule type" value="Genomic_DNA"/>
</dbReference>
<reference evidence="3 4" key="1">
    <citation type="journal article" date="2018" name="Mol. Biol. Evol.">
        <title>Broad Genomic Sampling Reveals a Smut Pathogenic Ancestry of the Fungal Clade Ustilaginomycotina.</title>
        <authorList>
            <person name="Kijpornyongpan T."/>
            <person name="Mondo S.J."/>
            <person name="Barry K."/>
            <person name="Sandor L."/>
            <person name="Lee J."/>
            <person name="Lipzen A."/>
            <person name="Pangilinan J."/>
            <person name="LaButti K."/>
            <person name="Hainaut M."/>
            <person name="Henrissat B."/>
            <person name="Grigoriev I.V."/>
            <person name="Spatafora J.W."/>
            <person name="Aime M.C."/>
        </authorList>
    </citation>
    <scope>NUCLEOTIDE SEQUENCE [LARGE SCALE GENOMIC DNA]</scope>
    <source>
        <strain evidence="3 4">MCA 4186</strain>
    </source>
</reference>
<dbReference type="GO" id="GO:0015938">
    <property type="term" value="P:coenzyme A catabolic process"/>
    <property type="evidence" value="ECO:0007669"/>
    <property type="project" value="TreeGrafter"/>
</dbReference>
<name>A0A316ZES5_9BASI</name>
<proteinExistence type="predicted"/>
<dbReference type="InterPro" id="IPR000086">
    <property type="entry name" value="NUDIX_hydrolase_dom"/>
</dbReference>
<dbReference type="GeneID" id="37272242"/>
<sequence>MPPSLSSLLAPFPPSTHAALARLHAALAAPQPPLVALHALPHSARAAVAVVLFLDCAAHPAAFRPFVSPSEAERGSGSSAEEGKPEWLVLLTTRSLTVGSHPGQASLPGGKMERGEDARRTAAREMREEIALDVREGAVEVGEGKSFLSKTNLLVTPIFYLLPPSFAQRALPKLRACPCEVAAMWAYPLRALLSSHAPQAPRLRLQHPTKVDRHRPPQEAFRTWSDVPWMHGGTYRLHRFRSGHELVKGLTADILLYATTLLLDKPAFDILSPTQPSWEQVVQGMVERMQRNEGRGRKRWGDGESGDKEGEAQRYATCVGRDGVETSG</sequence>
<evidence type="ECO:0000259" key="2">
    <source>
        <dbReference type="PROSITE" id="PS51462"/>
    </source>
</evidence>
<dbReference type="PROSITE" id="PS51462">
    <property type="entry name" value="NUDIX"/>
    <property type="match status" value="1"/>
</dbReference>
<feature type="domain" description="Nudix hydrolase" evidence="2">
    <location>
        <begin position="43"/>
        <end position="211"/>
    </location>
</feature>
<protein>
    <recommendedName>
        <fullName evidence="2">Nudix hydrolase domain-containing protein</fullName>
    </recommendedName>
</protein>
<dbReference type="RefSeq" id="XP_025599701.1">
    <property type="nucleotide sequence ID" value="XM_025744698.1"/>
</dbReference>
<dbReference type="GO" id="GO:0010945">
    <property type="term" value="F:coenzyme A diphosphatase activity"/>
    <property type="evidence" value="ECO:0007669"/>
    <property type="project" value="InterPro"/>
</dbReference>
<dbReference type="OrthoDB" id="10260614at2759"/>
<evidence type="ECO:0000313" key="4">
    <source>
        <dbReference type="Proteomes" id="UP000245946"/>
    </source>
</evidence>
<evidence type="ECO:0000313" key="3">
    <source>
        <dbReference type="EMBL" id="PWN99422.1"/>
    </source>
</evidence>
<dbReference type="InterPro" id="IPR045121">
    <property type="entry name" value="CoAse"/>
</dbReference>